<accession>A0ABR9UD46</accession>
<dbReference type="InterPro" id="IPR051910">
    <property type="entry name" value="ComF/GntX_DNA_util-trans"/>
</dbReference>
<reference evidence="2 3" key="1">
    <citation type="submission" date="2020-10" db="EMBL/GenBank/DDBJ databases">
        <authorList>
            <person name="Castelo-Branco R."/>
            <person name="Eusebio N."/>
            <person name="Adriana R."/>
            <person name="Vieira A."/>
            <person name="Brugerolle De Fraissinette N."/>
            <person name="Rezende De Castro R."/>
            <person name="Schneider M.P."/>
            <person name="Vasconcelos V."/>
            <person name="Leao P.N."/>
        </authorList>
    </citation>
    <scope>NUCLEOTIDE SEQUENCE [LARGE SCALE GENOMIC DNA]</scope>
    <source>
        <strain evidence="2 3">LEGE 06226</strain>
    </source>
</reference>
<keyword evidence="3" id="KW-1185">Reference proteome</keyword>
<evidence type="ECO:0000313" key="2">
    <source>
        <dbReference type="EMBL" id="MBE9144384.1"/>
    </source>
</evidence>
<dbReference type="PANTHER" id="PTHR47505:SF1">
    <property type="entry name" value="DNA UTILIZATION PROTEIN YHGH"/>
    <property type="match status" value="1"/>
</dbReference>
<dbReference type="InterPro" id="IPR029057">
    <property type="entry name" value="PRTase-like"/>
</dbReference>
<proteinExistence type="inferred from homology"/>
<comment type="similarity">
    <text evidence="1">Belongs to the ComF/GntX family.</text>
</comment>
<sequence>MMKALLNLFLKPNCPLCNRPANTELCDYCQRQLLRCRFPQGTKFATEIPLCVWGQYKDVLKRAIAALKYNHHTELAKPLGYGLAETWLSTPREMSSVTVVPIPLHATKLKKRGFNQAELLAKSFCEITGLSLAAHGLERIKDTEALHELSPEQRFKKMQSVFNLGQDFRRRRPPGSVLILDDIYTTGATIKAAIDQFQHAKIPVVGVVAIATTQKSVISQSKKSGE</sequence>
<dbReference type="InterPro" id="IPR000836">
    <property type="entry name" value="PRTase_dom"/>
</dbReference>
<dbReference type="RefSeq" id="WP_193869886.1">
    <property type="nucleotide sequence ID" value="NZ_JADEWU010000031.1"/>
</dbReference>
<dbReference type="CDD" id="cd06223">
    <property type="entry name" value="PRTases_typeI"/>
    <property type="match status" value="1"/>
</dbReference>
<dbReference type="EMBL" id="JADEWU010000031">
    <property type="protein sequence ID" value="MBE9144384.1"/>
    <property type="molecule type" value="Genomic_DNA"/>
</dbReference>
<evidence type="ECO:0000313" key="3">
    <source>
        <dbReference type="Proteomes" id="UP000640725"/>
    </source>
</evidence>
<protein>
    <submittedName>
        <fullName evidence="2">ComF family protein</fullName>
    </submittedName>
</protein>
<comment type="caution">
    <text evidence="2">The sequence shown here is derived from an EMBL/GenBank/DDBJ whole genome shotgun (WGS) entry which is preliminary data.</text>
</comment>
<organism evidence="2 3">
    <name type="scientific">Planktothrix mougeotii LEGE 06226</name>
    <dbReference type="NCBI Taxonomy" id="1828728"/>
    <lineage>
        <taxon>Bacteria</taxon>
        <taxon>Bacillati</taxon>
        <taxon>Cyanobacteriota</taxon>
        <taxon>Cyanophyceae</taxon>
        <taxon>Oscillatoriophycideae</taxon>
        <taxon>Oscillatoriales</taxon>
        <taxon>Microcoleaceae</taxon>
        <taxon>Planktothrix</taxon>
    </lineage>
</organism>
<evidence type="ECO:0000256" key="1">
    <source>
        <dbReference type="ARBA" id="ARBA00008007"/>
    </source>
</evidence>
<name>A0ABR9UD46_9CYAN</name>
<dbReference type="SUPFAM" id="SSF53271">
    <property type="entry name" value="PRTase-like"/>
    <property type="match status" value="1"/>
</dbReference>
<dbReference type="Proteomes" id="UP000640725">
    <property type="component" value="Unassembled WGS sequence"/>
</dbReference>
<gene>
    <name evidence="2" type="ORF">IQ236_14330</name>
</gene>
<dbReference type="Gene3D" id="3.40.50.2020">
    <property type="match status" value="1"/>
</dbReference>
<dbReference type="PANTHER" id="PTHR47505">
    <property type="entry name" value="DNA UTILIZATION PROTEIN YHGH"/>
    <property type="match status" value="1"/>
</dbReference>